<evidence type="ECO:0008006" key="3">
    <source>
        <dbReference type="Google" id="ProtNLM"/>
    </source>
</evidence>
<evidence type="ECO:0000313" key="2">
    <source>
        <dbReference type="Proteomes" id="UP000515570"/>
    </source>
</evidence>
<organism evidence="1 2">
    <name type="scientific">Corynebacterium hindlerae</name>
    <dbReference type="NCBI Taxonomy" id="699041"/>
    <lineage>
        <taxon>Bacteria</taxon>
        <taxon>Bacillati</taxon>
        <taxon>Actinomycetota</taxon>
        <taxon>Actinomycetes</taxon>
        <taxon>Mycobacteriales</taxon>
        <taxon>Corynebacteriaceae</taxon>
        <taxon>Corynebacterium</taxon>
    </lineage>
</organism>
<name>A0A7G5FH12_9CORY</name>
<dbReference type="EMBL" id="CP059833">
    <property type="protein sequence ID" value="QMV85903.1"/>
    <property type="molecule type" value="Genomic_DNA"/>
</dbReference>
<keyword evidence="2" id="KW-1185">Reference proteome</keyword>
<dbReference type="RefSeq" id="WP_182386720.1">
    <property type="nucleotide sequence ID" value="NZ_CP059833.1"/>
</dbReference>
<protein>
    <recommendedName>
        <fullName evidence="3">PPE family protein</fullName>
    </recommendedName>
</protein>
<accession>A0A7G5FH12</accession>
<proteinExistence type="predicted"/>
<dbReference type="Proteomes" id="UP000515570">
    <property type="component" value="Chromosome"/>
</dbReference>
<dbReference type="AlphaFoldDB" id="A0A7G5FH12"/>
<gene>
    <name evidence="1" type="ORF">HW450_04055</name>
</gene>
<reference evidence="1 2" key="1">
    <citation type="submission" date="2020-07" db="EMBL/GenBank/DDBJ databases">
        <title>non toxigenic Corynebacterium sp. nov from a clinical source.</title>
        <authorList>
            <person name="Bernier A.-M."/>
            <person name="Bernard K."/>
        </authorList>
    </citation>
    <scope>NUCLEOTIDE SEQUENCE [LARGE SCALE GENOMIC DNA]</scope>
    <source>
        <strain evidence="2">NML 93-0612</strain>
    </source>
</reference>
<evidence type="ECO:0000313" key="1">
    <source>
        <dbReference type="EMBL" id="QMV85903.1"/>
    </source>
</evidence>
<sequence>MEFLQIDAPILERQVNEIGALVNEAESIFLTGQQAGLSAAYSEVSGLDQMGASHGLVVQGGAGSAVQTLQKYAEQVAWLRDGLKATERSLVSQEGLAERALQIADEGGAVGAESTLFPARPDQVFEDFSFPTPSVSIPASLAELSAAFAATDASAVAASVEAWSGMSKNAAQLAENIRTTAWDIAEINKADSINAAVDRALEVADAADVFANNAGLMSTSVEYMGQVVQASGAHVAMAEMAIAMIPDPVERKAAEQEFLKSFMGSTFPAAVESTMPVIRNLMKMEQVAAGGEELQAQMGLVDGNGKPGPIARIQAGSQQLEQLVAQPQNMGPGSFEAIAQNMQQLDAIDPSMGGFGLPSLGDFGTEVSSAFGGISPVGGMVADVPTGAHAAVTPYQFSPVGGGLGAAGTPGGKMAPVGGVGKLAGGGGALGPTDLARGSQQLGAMPSMAGGSPAFGGVGRAGAGSVGAGLSAGRSGMITAPGHSVAMPAQVSGSSTGSAMGRGVVPMGGAPLAGAQQEDKRGKVKTVTSAVEEESNLHALLGDLPPVVPGPIGAWARG</sequence>